<feature type="compositionally biased region" description="Basic and acidic residues" evidence="1">
    <location>
        <begin position="55"/>
        <end position="64"/>
    </location>
</feature>
<feature type="compositionally biased region" description="Pro residues" evidence="1">
    <location>
        <begin position="138"/>
        <end position="158"/>
    </location>
</feature>
<evidence type="ECO:0000256" key="1">
    <source>
        <dbReference type="SAM" id="MobiDB-lite"/>
    </source>
</evidence>
<feature type="region of interest" description="Disordered" evidence="1">
    <location>
        <begin position="373"/>
        <end position="419"/>
    </location>
</feature>
<comment type="caution">
    <text evidence="2">The sequence shown here is derived from an EMBL/GenBank/DDBJ whole genome shotgun (WGS) entry which is preliminary data.</text>
</comment>
<feature type="region of interest" description="Disordered" evidence="1">
    <location>
        <begin position="1"/>
        <end position="160"/>
    </location>
</feature>
<protein>
    <submittedName>
        <fullName evidence="2">Uncharacterized protein</fullName>
    </submittedName>
</protein>
<feature type="compositionally biased region" description="Basic residues" evidence="1">
    <location>
        <begin position="1"/>
        <end position="18"/>
    </location>
</feature>
<gene>
    <name evidence="2" type="ORF">PMZ80_004203</name>
</gene>
<dbReference type="EMBL" id="JAVHJV010000004">
    <property type="protein sequence ID" value="KAK5943197.1"/>
    <property type="molecule type" value="Genomic_DNA"/>
</dbReference>
<keyword evidence="3" id="KW-1185">Reference proteome</keyword>
<feature type="compositionally biased region" description="Low complexity" evidence="1">
    <location>
        <begin position="120"/>
        <end position="129"/>
    </location>
</feature>
<evidence type="ECO:0000313" key="2">
    <source>
        <dbReference type="EMBL" id="KAK5943197.1"/>
    </source>
</evidence>
<accession>A0ABR0RRH8</accession>
<reference evidence="2 3" key="1">
    <citation type="journal article" date="2023" name="Res Sq">
        <title>Genomic and morphological characterization of Knufia obscura isolated from the Mars 2020 spacecraft assembly facility.</title>
        <authorList>
            <person name="Chander A.M."/>
            <person name="Teixeira M.M."/>
            <person name="Singh N.K."/>
            <person name="Williams M.P."/>
            <person name="Parker C.W."/>
            <person name="Leo P."/>
            <person name="Stajich J.E."/>
            <person name="Torok T."/>
            <person name="Tighe S."/>
            <person name="Mason C.E."/>
            <person name="Venkateswaran K."/>
        </authorList>
    </citation>
    <scope>NUCLEOTIDE SEQUENCE [LARGE SCALE GENOMIC DNA]</scope>
    <source>
        <strain evidence="2 3">CCFEE 5817</strain>
    </source>
</reference>
<organism evidence="2 3">
    <name type="scientific">Knufia obscura</name>
    <dbReference type="NCBI Taxonomy" id="1635080"/>
    <lineage>
        <taxon>Eukaryota</taxon>
        <taxon>Fungi</taxon>
        <taxon>Dikarya</taxon>
        <taxon>Ascomycota</taxon>
        <taxon>Pezizomycotina</taxon>
        <taxon>Eurotiomycetes</taxon>
        <taxon>Chaetothyriomycetidae</taxon>
        <taxon>Chaetothyriales</taxon>
        <taxon>Trichomeriaceae</taxon>
        <taxon>Knufia</taxon>
    </lineage>
</organism>
<dbReference type="RefSeq" id="XP_064731287.1">
    <property type="nucleotide sequence ID" value="XM_064872629.1"/>
</dbReference>
<name>A0ABR0RRH8_9EURO</name>
<feature type="compositionally biased region" description="Low complexity" evidence="1">
    <location>
        <begin position="391"/>
        <end position="401"/>
    </location>
</feature>
<feature type="compositionally biased region" description="Gly residues" evidence="1">
    <location>
        <begin position="380"/>
        <end position="390"/>
    </location>
</feature>
<feature type="compositionally biased region" description="Basic residues" evidence="1">
    <location>
        <begin position="441"/>
        <end position="454"/>
    </location>
</feature>
<sequence length="454" mass="51194">MPRFRGRGGRGGHPHPHPGRPSGPPPTHPHEPRPHTPYRGRGGTTRGRGGHSHHSNPENTHHTTDPNSTRQGPPRPPRGGGHHDGPRRPHTPHPNNPRGPHRGRDPHHPPRTPRPPPQRTPAQPQTPYNPDDDLNDNPTPPPSPLSPTAPPPHTPTPIPTLLQRHQDHAANHPWLTRRHPSQSPARWFLCPRCARNTDHEAAHVISNPWLFTTLSEIPAEQGGADATWDGEHVWGVGTASLPLQMKITDQRGAAWSCDYLRLKEALYIPSHGHEIQGLDGVNTVCLKRLEKDGAAFFVYPWSRTVFVEFEGGNEKVSVQGVERTLRLVGGEEVEMWELLLCRRGDTQQGHVCGKGREENRWAETEGRYVYRGAQRTNGNGETGGRGGRGQYQGYEYDPYGHGYDHGHGHQSRGRSRSVHWEDDWDPRTRIYRSRSRDRSRSKSRPRHKVRGYRR</sequence>
<evidence type="ECO:0000313" key="3">
    <source>
        <dbReference type="Proteomes" id="UP001334248"/>
    </source>
</evidence>
<feature type="region of interest" description="Disordered" evidence="1">
    <location>
        <begin position="433"/>
        <end position="454"/>
    </location>
</feature>
<dbReference type="GeneID" id="89997652"/>
<proteinExistence type="predicted"/>
<dbReference type="Proteomes" id="UP001334248">
    <property type="component" value="Unassembled WGS sequence"/>
</dbReference>
<feature type="compositionally biased region" description="Basic residues" evidence="1">
    <location>
        <begin position="408"/>
        <end position="417"/>
    </location>
</feature>